<organism evidence="2 3">
    <name type="scientific">Mucilaginibacter gilvus</name>
    <dbReference type="NCBI Taxonomy" id="2305909"/>
    <lineage>
        <taxon>Bacteria</taxon>
        <taxon>Pseudomonadati</taxon>
        <taxon>Bacteroidota</taxon>
        <taxon>Sphingobacteriia</taxon>
        <taxon>Sphingobacteriales</taxon>
        <taxon>Sphingobacteriaceae</taxon>
        <taxon>Mucilaginibacter</taxon>
    </lineage>
</organism>
<feature type="domain" description="DUF2383" evidence="1">
    <location>
        <begin position="11"/>
        <end position="118"/>
    </location>
</feature>
<protein>
    <submittedName>
        <fullName evidence="2">PA2169 family four-helix-bundle protein</fullName>
    </submittedName>
</protein>
<dbReference type="PIRSF" id="PIRSF029477">
    <property type="entry name" value="UCP029477"/>
    <property type="match status" value="1"/>
</dbReference>
<reference evidence="2 3" key="1">
    <citation type="submission" date="2019-01" db="EMBL/GenBank/DDBJ databases">
        <title>Mucilaginibacter antarcticum sp. nov., isolated from antarctic soil.</title>
        <authorList>
            <person name="Yan Y.-Q."/>
            <person name="Du Z.-J."/>
        </authorList>
    </citation>
    <scope>NUCLEOTIDE SEQUENCE [LARGE SCALE GENOMIC DNA]</scope>
    <source>
        <strain evidence="2 3">F01003</strain>
    </source>
</reference>
<dbReference type="InterPro" id="IPR011971">
    <property type="entry name" value="CHP02284"/>
</dbReference>
<dbReference type="Gene3D" id="1.20.1260.10">
    <property type="match status" value="1"/>
</dbReference>
<keyword evidence="3" id="KW-1185">Reference proteome</keyword>
<dbReference type="OrthoDB" id="282393at2"/>
<dbReference type="Pfam" id="PF09537">
    <property type="entry name" value="DUF2383"/>
    <property type="match status" value="1"/>
</dbReference>
<dbReference type="EMBL" id="SBIW01000005">
    <property type="protein sequence ID" value="RWY51622.1"/>
    <property type="molecule type" value="Genomic_DNA"/>
</dbReference>
<dbReference type="InterPro" id="IPR016920">
    <property type="entry name" value="UCP029477"/>
</dbReference>
<proteinExistence type="predicted"/>
<dbReference type="Proteomes" id="UP000286701">
    <property type="component" value="Unassembled WGS sequence"/>
</dbReference>
<evidence type="ECO:0000313" key="2">
    <source>
        <dbReference type="EMBL" id="RWY51622.1"/>
    </source>
</evidence>
<dbReference type="AlphaFoldDB" id="A0A3S3VMJ7"/>
<gene>
    <name evidence="2" type="ORF">EPL05_12135</name>
</gene>
<sequence length="154" mass="17216">MGTLQHIEHQISAINDLIKINNDRIAGYQKALSTGTDADLQTLFEKYIQQSQDAVRKLHEQIHTLGGLPSDGTTVAGKFYRTWMDVKSVFSGPDRYAILSDCERGEDVAKGAYRLALDDKELIWEDPALVKLLTGQFDDLKAAHDEVKALRDAK</sequence>
<dbReference type="RefSeq" id="WP_128534243.1">
    <property type="nucleotide sequence ID" value="NZ_SBIW01000005.1"/>
</dbReference>
<name>A0A3S3VMJ7_9SPHI</name>
<comment type="caution">
    <text evidence="2">The sequence shown here is derived from an EMBL/GenBank/DDBJ whole genome shotgun (WGS) entry which is preliminary data.</text>
</comment>
<dbReference type="NCBIfam" id="TIGR02284">
    <property type="entry name" value="PA2169 family four-helix-bundle protein"/>
    <property type="match status" value="1"/>
</dbReference>
<evidence type="ECO:0000259" key="1">
    <source>
        <dbReference type="Pfam" id="PF09537"/>
    </source>
</evidence>
<accession>A0A3S3VMJ7</accession>
<dbReference type="InterPro" id="IPR012347">
    <property type="entry name" value="Ferritin-like"/>
</dbReference>
<evidence type="ECO:0000313" key="3">
    <source>
        <dbReference type="Proteomes" id="UP000286701"/>
    </source>
</evidence>
<dbReference type="InterPro" id="IPR019052">
    <property type="entry name" value="DUF2383"/>
</dbReference>